<dbReference type="Pfam" id="PF20358">
    <property type="entry name" value="DUF6653"/>
    <property type="match status" value="1"/>
</dbReference>
<sequence>MTIERTIASAFQMDEETWARHANPWSVWTRNTVLPLLILAFWSRVWLGLWSLLPIAVAGIWTWINPRLFVRPESTENWASKAVLGERVWLNRKAVPVPGRHRRAPKILSACSGIGMLSVIWGVYALEVWPPLFGAAVVYLSKLWFLDRMVWLYEDMKDMAPEYRSWLYTEES</sequence>
<keyword evidence="3" id="KW-1185">Reference proteome</keyword>
<organism evidence="2 3">
    <name type="scientific">Methanofollis tationis</name>
    <dbReference type="NCBI Taxonomy" id="81417"/>
    <lineage>
        <taxon>Archaea</taxon>
        <taxon>Methanobacteriati</taxon>
        <taxon>Methanobacteriota</taxon>
        <taxon>Stenosarchaea group</taxon>
        <taxon>Methanomicrobia</taxon>
        <taxon>Methanomicrobiales</taxon>
        <taxon>Methanomicrobiaceae</taxon>
        <taxon>Methanofollis</taxon>
    </lineage>
</organism>
<dbReference type="AlphaFoldDB" id="A0A7K4HM58"/>
<keyword evidence="1" id="KW-1133">Transmembrane helix</keyword>
<evidence type="ECO:0000313" key="2">
    <source>
        <dbReference type="EMBL" id="NVO66252.1"/>
    </source>
</evidence>
<evidence type="ECO:0000313" key="3">
    <source>
        <dbReference type="Proteomes" id="UP000570823"/>
    </source>
</evidence>
<keyword evidence="1" id="KW-0472">Membrane</keyword>
<evidence type="ECO:0000256" key="1">
    <source>
        <dbReference type="SAM" id="Phobius"/>
    </source>
</evidence>
<comment type="caution">
    <text evidence="2">The sequence shown here is derived from an EMBL/GenBank/DDBJ whole genome shotgun (WGS) entry which is preliminary data.</text>
</comment>
<keyword evidence="1" id="KW-0812">Transmembrane</keyword>
<gene>
    <name evidence="2" type="ORF">HWN36_02755</name>
</gene>
<reference evidence="2 3" key="1">
    <citation type="submission" date="2020-06" db="EMBL/GenBank/DDBJ databases">
        <title>Methanofollis fontis sp. nov., a methanogen isolated from marine sediments near a cold seep at Four-Way Closure Ridge offshore southwestern Taiwan.</title>
        <authorList>
            <person name="Chen S.-C."/>
            <person name="Teng N.-H."/>
            <person name="Lin Y.-S."/>
            <person name="Lai M.-C."/>
            <person name="Chen H.-H."/>
            <person name="Wang C.-C."/>
        </authorList>
    </citation>
    <scope>NUCLEOTIDE SEQUENCE [LARGE SCALE GENOMIC DNA]</scope>
    <source>
        <strain evidence="2 3">DSM 2702</strain>
    </source>
</reference>
<protein>
    <submittedName>
        <fullName evidence="2">Uncharacterized protein</fullName>
    </submittedName>
</protein>
<dbReference type="EMBL" id="JABXWR010000001">
    <property type="protein sequence ID" value="NVO66252.1"/>
    <property type="molecule type" value="Genomic_DNA"/>
</dbReference>
<accession>A0A7K4HM58</accession>
<dbReference type="Proteomes" id="UP000570823">
    <property type="component" value="Unassembled WGS sequence"/>
</dbReference>
<dbReference type="InterPro" id="IPR046595">
    <property type="entry name" value="DUF6653"/>
</dbReference>
<dbReference type="RefSeq" id="WP_176787966.1">
    <property type="nucleotide sequence ID" value="NZ_JABXWR010000001.1"/>
</dbReference>
<name>A0A7K4HM58_9EURY</name>
<proteinExistence type="predicted"/>
<feature type="transmembrane region" description="Helical" evidence="1">
    <location>
        <begin position="45"/>
        <end position="64"/>
    </location>
</feature>